<feature type="domain" description="Bacterial bifunctional deaminase-reductase C-terminal" evidence="1">
    <location>
        <begin position="2"/>
        <end position="186"/>
    </location>
</feature>
<dbReference type="PANTHER" id="PTHR38011:SF2">
    <property type="entry name" value="BIFUNCTIONAL DEAMINASE-REDUCTASE DOMAIN PROTEIN"/>
    <property type="match status" value="1"/>
</dbReference>
<dbReference type="AlphaFoldDB" id="A0A558ALY9"/>
<dbReference type="Proteomes" id="UP000318578">
    <property type="component" value="Unassembled WGS sequence"/>
</dbReference>
<dbReference type="GO" id="GO:0008703">
    <property type="term" value="F:5-amino-6-(5-phosphoribosylamino)uracil reductase activity"/>
    <property type="evidence" value="ECO:0007669"/>
    <property type="project" value="InterPro"/>
</dbReference>
<name>A0A558ALY9_9PSEU</name>
<proteinExistence type="predicted"/>
<dbReference type="GO" id="GO:0009231">
    <property type="term" value="P:riboflavin biosynthetic process"/>
    <property type="evidence" value="ECO:0007669"/>
    <property type="project" value="InterPro"/>
</dbReference>
<accession>A0A558ALY9</accession>
<dbReference type="EMBL" id="VJZA01000003">
    <property type="protein sequence ID" value="TVT25275.1"/>
    <property type="molecule type" value="Genomic_DNA"/>
</dbReference>
<reference evidence="2 3" key="1">
    <citation type="submission" date="2019-07" db="EMBL/GenBank/DDBJ databases">
        <title>New species of Amycolatopsis and Streptomyces.</title>
        <authorList>
            <person name="Duangmal K."/>
            <person name="Teo W.F.A."/>
            <person name="Lipun K."/>
        </authorList>
    </citation>
    <scope>NUCLEOTIDE SEQUENCE [LARGE SCALE GENOMIC DNA]</scope>
    <source>
        <strain evidence="2 3">JCM 30562</strain>
    </source>
</reference>
<comment type="caution">
    <text evidence="2">The sequence shown here is derived from an EMBL/GenBank/DDBJ whole genome shotgun (WGS) entry which is preliminary data.</text>
</comment>
<evidence type="ECO:0000313" key="3">
    <source>
        <dbReference type="Proteomes" id="UP000318578"/>
    </source>
</evidence>
<dbReference type="OrthoDB" id="7342392at2"/>
<organism evidence="2 3">
    <name type="scientific">Amycolatopsis acidiphila</name>
    <dbReference type="NCBI Taxonomy" id="715473"/>
    <lineage>
        <taxon>Bacteria</taxon>
        <taxon>Bacillati</taxon>
        <taxon>Actinomycetota</taxon>
        <taxon>Actinomycetes</taxon>
        <taxon>Pseudonocardiales</taxon>
        <taxon>Pseudonocardiaceae</taxon>
        <taxon>Amycolatopsis</taxon>
    </lineage>
</organism>
<protein>
    <submittedName>
        <fullName evidence="2">Dihydrofolate reductase</fullName>
    </submittedName>
</protein>
<dbReference type="SUPFAM" id="SSF53597">
    <property type="entry name" value="Dihydrofolate reductase-like"/>
    <property type="match status" value="1"/>
</dbReference>
<gene>
    <name evidence="2" type="ORF">FNH06_03090</name>
</gene>
<dbReference type="RefSeq" id="WP_144633207.1">
    <property type="nucleotide sequence ID" value="NZ_BNAX01000014.1"/>
</dbReference>
<evidence type="ECO:0000313" key="2">
    <source>
        <dbReference type="EMBL" id="TVT25275.1"/>
    </source>
</evidence>
<evidence type="ECO:0000259" key="1">
    <source>
        <dbReference type="Pfam" id="PF01872"/>
    </source>
</evidence>
<dbReference type="Gene3D" id="3.40.430.10">
    <property type="entry name" value="Dihydrofolate Reductase, subunit A"/>
    <property type="match status" value="1"/>
</dbReference>
<keyword evidence="3" id="KW-1185">Reference proteome</keyword>
<dbReference type="Pfam" id="PF01872">
    <property type="entry name" value="RibD_C"/>
    <property type="match status" value="1"/>
</dbReference>
<dbReference type="PANTHER" id="PTHR38011">
    <property type="entry name" value="DIHYDROFOLATE REDUCTASE FAMILY PROTEIN (AFU_ORTHOLOGUE AFUA_8G06820)"/>
    <property type="match status" value="1"/>
</dbReference>
<dbReference type="InterPro" id="IPR050765">
    <property type="entry name" value="Riboflavin_Biosynth_HTPR"/>
</dbReference>
<dbReference type="InterPro" id="IPR002734">
    <property type="entry name" value="RibDG_C"/>
</dbReference>
<sequence>MRKLTITTFLSLDGVMQAPGGPDEDRDGGFVHGGWVVPYVDERLIQLMTDVTARAGALLLGRRTYDIFAATWPLADADDPIGARMNGLPKYVASTTLGAVTWRNSTLLTGDVAEAVAKLKKEDGGEIQVHGSGRLAQTLLRHDLVDEFHLLVFPVLLGSGTRLFAAGTVPSALLPVAVTTMPSGVVICTYTRAGGVEHGAMGPETGNWR</sequence>
<dbReference type="InterPro" id="IPR024072">
    <property type="entry name" value="DHFR-like_dom_sf"/>
</dbReference>